<gene>
    <name evidence="2" type="ORF">GCM10023340_35520</name>
</gene>
<reference evidence="3" key="1">
    <citation type="journal article" date="2019" name="Int. J. Syst. Evol. Microbiol.">
        <title>The Global Catalogue of Microorganisms (GCM) 10K type strain sequencing project: providing services to taxonomists for standard genome sequencing and annotation.</title>
        <authorList>
            <consortium name="The Broad Institute Genomics Platform"/>
            <consortium name="The Broad Institute Genome Sequencing Center for Infectious Disease"/>
            <person name="Wu L."/>
            <person name="Ma J."/>
        </authorList>
    </citation>
    <scope>NUCLEOTIDE SEQUENCE [LARGE SCALE GENOMIC DNA]</scope>
    <source>
        <strain evidence="3">JCM 18459</strain>
    </source>
</reference>
<keyword evidence="3" id="KW-1185">Reference proteome</keyword>
<sequence>MVEVRGALATSLETSQGPRERPQRTLSLSKGLNATTDPNTQAPDRAPADPTAAGARSVAQRRNVMAGRCGGAGFKAAKNPVRGARPCNRRARKGDATKERALARAGGRTVADGAANTRRSDEGAEAQSDTAVEMSRSASTVDLSGPNDCAQGPCAPDP</sequence>
<evidence type="ECO:0000313" key="2">
    <source>
        <dbReference type="EMBL" id="GAA5153450.1"/>
    </source>
</evidence>
<evidence type="ECO:0000313" key="3">
    <source>
        <dbReference type="Proteomes" id="UP001500221"/>
    </source>
</evidence>
<proteinExistence type="predicted"/>
<comment type="caution">
    <text evidence="2">The sequence shown here is derived from an EMBL/GenBank/DDBJ whole genome shotgun (WGS) entry which is preliminary data.</text>
</comment>
<dbReference type="Proteomes" id="UP001500221">
    <property type="component" value="Unassembled WGS sequence"/>
</dbReference>
<organism evidence="2 3">
    <name type="scientific">Nocardioides marinquilinus</name>
    <dbReference type="NCBI Taxonomy" id="1210400"/>
    <lineage>
        <taxon>Bacteria</taxon>
        <taxon>Bacillati</taxon>
        <taxon>Actinomycetota</taxon>
        <taxon>Actinomycetes</taxon>
        <taxon>Propionibacteriales</taxon>
        <taxon>Nocardioidaceae</taxon>
        <taxon>Nocardioides</taxon>
    </lineage>
</organism>
<feature type="compositionally biased region" description="Basic and acidic residues" evidence="1">
    <location>
        <begin position="93"/>
        <end position="102"/>
    </location>
</feature>
<protein>
    <submittedName>
        <fullName evidence="2">Uncharacterized protein</fullName>
    </submittedName>
</protein>
<feature type="compositionally biased region" description="Low complexity" evidence="1">
    <location>
        <begin position="42"/>
        <end position="56"/>
    </location>
</feature>
<feature type="compositionally biased region" description="Polar residues" evidence="1">
    <location>
        <begin position="24"/>
        <end position="41"/>
    </location>
</feature>
<accession>A0ABP9PXX1</accession>
<name>A0ABP9PXX1_9ACTN</name>
<evidence type="ECO:0000256" key="1">
    <source>
        <dbReference type="SAM" id="MobiDB-lite"/>
    </source>
</evidence>
<dbReference type="EMBL" id="BAABKG010000004">
    <property type="protein sequence ID" value="GAA5153450.1"/>
    <property type="molecule type" value="Genomic_DNA"/>
</dbReference>
<feature type="region of interest" description="Disordered" evidence="1">
    <location>
        <begin position="1"/>
        <end position="158"/>
    </location>
</feature>